<keyword evidence="4" id="KW-1185">Reference proteome</keyword>
<keyword evidence="2" id="KW-1133">Transmembrane helix</keyword>
<dbReference type="EMBL" id="CACVKT020000394">
    <property type="protein sequence ID" value="CAC5358744.1"/>
    <property type="molecule type" value="Genomic_DNA"/>
</dbReference>
<evidence type="ECO:0000313" key="3">
    <source>
        <dbReference type="EMBL" id="CAC5358744.1"/>
    </source>
</evidence>
<gene>
    <name evidence="3" type="ORF">MCOR_1861</name>
</gene>
<reference evidence="3 4" key="1">
    <citation type="submission" date="2020-06" db="EMBL/GenBank/DDBJ databases">
        <authorList>
            <person name="Li R."/>
            <person name="Bekaert M."/>
        </authorList>
    </citation>
    <scope>NUCLEOTIDE SEQUENCE [LARGE SCALE GENOMIC DNA]</scope>
    <source>
        <strain evidence="4">wild</strain>
    </source>
</reference>
<dbReference type="Proteomes" id="UP000507470">
    <property type="component" value="Unassembled WGS sequence"/>
</dbReference>
<sequence>MEYYSKILCFFLGILNQNVLPTFAGYCYSYYYNYYYYCDTYWAIGSIVGAVIGGLIGLVIVIVIVAVLCGACKTRGNRGTVVQPAHTTTVQTVYQGQPLPPQYNQYPPPGGSVYPPVQNAAYPPPMGAHPGQPAPSAFVYNQPPPPPYSGTAPQKQ</sequence>
<proteinExistence type="predicted"/>
<organism evidence="3 4">
    <name type="scientific">Mytilus coruscus</name>
    <name type="common">Sea mussel</name>
    <dbReference type="NCBI Taxonomy" id="42192"/>
    <lineage>
        <taxon>Eukaryota</taxon>
        <taxon>Metazoa</taxon>
        <taxon>Spiralia</taxon>
        <taxon>Lophotrochozoa</taxon>
        <taxon>Mollusca</taxon>
        <taxon>Bivalvia</taxon>
        <taxon>Autobranchia</taxon>
        <taxon>Pteriomorphia</taxon>
        <taxon>Mytilida</taxon>
        <taxon>Mytiloidea</taxon>
        <taxon>Mytilidae</taxon>
        <taxon>Mytilinae</taxon>
        <taxon>Mytilus</taxon>
    </lineage>
</organism>
<keyword evidence="2" id="KW-0472">Membrane</keyword>
<dbReference type="AlphaFoldDB" id="A0A6J8A1Q7"/>
<feature type="region of interest" description="Disordered" evidence="1">
    <location>
        <begin position="96"/>
        <end position="156"/>
    </location>
</feature>
<evidence type="ECO:0000313" key="4">
    <source>
        <dbReference type="Proteomes" id="UP000507470"/>
    </source>
</evidence>
<feature type="compositionally biased region" description="Pro residues" evidence="1">
    <location>
        <begin position="98"/>
        <end position="110"/>
    </location>
</feature>
<dbReference type="OrthoDB" id="6200615at2759"/>
<name>A0A6J8A1Q7_MYTCO</name>
<evidence type="ECO:0000256" key="1">
    <source>
        <dbReference type="SAM" id="MobiDB-lite"/>
    </source>
</evidence>
<feature type="transmembrane region" description="Helical" evidence="2">
    <location>
        <begin position="40"/>
        <end position="68"/>
    </location>
</feature>
<evidence type="ECO:0000256" key="2">
    <source>
        <dbReference type="SAM" id="Phobius"/>
    </source>
</evidence>
<accession>A0A6J8A1Q7</accession>
<evidence type="ECO:0008006" key="5">
    <source>
        <dbReference type="Google" id="ProtNLM"/>
    </source>
</evidence>
<keyword evidence="2" id="KW-0812">Transmembrane</keyword>
<protein>
    <recommendedName>
        <fullName evidence="5">Cysteine and tyrosine-rich protein 1</fullName>
    </recommendedName>
</protein>